<proteinExistence type="predicted"/>
<dbReference type="Proteomes" id="UP000324800">
    <property type="component" value="Unassembled WGS sequence"/>
</dbReference>
<evidence type="ECO:0000313" key="2">
    <source>
        <dbReference type="Proteomes" id="UP000324800"/>
    </source>
</evidence>
<dbReference type="EMBL" id="SNRW01000929">
    <property type="protein sequence ID" value="KAA6398567.1"/>
    <property type="molecule type" value="Genomic_DNA"/>
</dbReference>
<gene>
    <name evidence="1" type="ORF">EZS28_005905</name>
</gene>
<protein>
    <submittedName>
        <fullName evidence="1">Uncharacterized protein</fullName>
    </submittedName>
</protein>
<accession>A0A5J4WU49</accession>
<comment type="caution">
    <text evidence="1">The sequence shown here is derived from an EMBL/GenBank/DDBJ whole genome shotgun (WGS) entry which is preliminary data.</text>
</comment>
<name>A0A5J4WU49_9EUKA</name>
<evidence type="ECO:0000313" key="1">
    <source>
        <dbReference type="EMBL" id="KAA6398567.1"/>
    </source>
</evidence>
<sequence length="208" mass="23780">MTYRWEIEQRSGRVIQIVDGRGLFNKERGIRGGFEGLESRDNSGFTRNKKQCQTQEILYISKEQRRGRTRIYENFLGGRVSIIMSSNFINQKSSKENNGGKSLRNNNSTMLAGVSLVDIVRGNNGEREGVGECEKVLEIEPKVKNRNLKVSPGRILALEVNGDKTEHDYFEMLSKHPDYQEIHLDLQCITGMEVEKSTPAPYWFFGTI</sequence>
<reference evidence="1 2" key="1">
    <citation type="submission" date="2019-03" db="EMBL/GenBank/DDBJ databases">
        <title>Single cell metagenomics reveals metabolic interactions within the superorganism composed of flagellate Streblomastix strix and complex community of Bacteroidetes bacteria on its surface.</title>
        <authorList>
            <person name="Treitli S.C."/>
            <person name="Kolisko M."/>
            <person name="Husnik F."/>
            <person name="Keeling P."/>
            <person name="Hampl V."/>
        </authorList>
    </citation>
    <scope>NUCLEOTIDE SEQUENCE [LARGE SCALE GENOMIC DNA]</scope>
    <source>
        <strain evidence="1">ST1C</strain>
    </source>
</reference>
<organism evidence="1 2">
    <name type="scientific">Streblomastix strix</name>
    <dbReference type="NCBI Taxonomy" id="222440"/>
    <lineage>
        <taxon>Eukaryota</taxon>
        <taxon>Metamonada</taxon>
        <taxon>Preaxostyla</taxon>
        <taxon>Oxymonadida</taxon>
        <taxon>Streblomastigidae</taxon>
        <taxon>Streblomastix</taxon>
    </lineage>
</organism>
<dbReference type="AlphaFoldDB" id="A0A5J4WU49"/>